<dbReference type="EMBL" id="BPLQ01000088">
    <property type="protein sequence ID" value="GIX67392.1"/>
    <property type="molecule type" value="Genomic_DNA"/>
</dbReference>
<proteinExistence type="predicted"/>
<organism evidence="1 2">
    <name type="scientific">Caerostris darwini</name>
    <dbReference type="NCBI Taxonomy" id="1538125"/>
    <lineage>
        <taxon>Eukaryota</taxon>
        <taxon>Metazoa</taxon>
        <taxon>Ecdysozoa</taxon>
        <taxon>Arthropoda</taxon>
        <taxon>Chelicerata</taxon>
        <taxon>Arachnida</taxon>
        <taxon>Araneae</taxon>
        <taxon>Araneomorphae</taxon>
        <taxon>Entelegynae</taxon>
        <taxon>Araneoidea</taxon>
        <taxon>Araneidae</taxon>
        <taxon>Caerostris</taxon>
    </lineage>
</organism>
<dbReference type="Proteomes" id="UP001054837">
    <property type="component" value="Unassembled WGS sequence"/>
</dbReference>
<evidence type="ECO:0000313" key="1">
    <source>
        <dbReference type="EMBL" id="GIX67392.1"/>
    </source>
</evidence>
<comment type="caution">
    <text evidence="1">The sequence shown here is derived from an EMBL/GenBank/DDBJ whole genome shotgun (WGS) entry which is preliminary data.</text>
</comment>
<name>A0AAV4M6D8_9ARAC</name>
<protein>
    <submittedName>
        <fullName evidence="1">Uncharacterized protein</fullName>
    </submittedName>
</protein>
<reference evidence="1 2" key="1">
    <citation type="submission" date="2021-06" db="EMBL/GenBank/DDBJ databases">
        <title>Caerostris darwini draft genome.</title>
        <authorList>
            <person name="Kono N."/>
            <person name="Arakawa K."/>
        </authorList>
    </citation>
    <scope>NUCLEOTIDE SEQUENCE [LARGE SCALE GENOMIC DNA]</scope>
</reference>
<dbReference type="AlphaFoldDB" id="A0AAV4M6D8"/>
<evidence type="ECO:0000313" key="2">
    <source>
        <dbReference type="Proteomes" id="UP001054837"/>
    </source>
</evidence>
<keyword evidence="2" id="KW-1185">Reference proteome</keyword>
<sequence>MHFLRLCYSHSTKRPNDSKSSLVLNPKKLYFWKITVLELETESPTDTSLKMHFDAIWILSFTKTNRSFRNISRKTSSGDISLGNPYDKRALARNQPNSSKVLTAFRAMERTETNRSFRNISRKTSSGDISLGNPYDKRALARNQSNSPKVLTAFQAMDRNE</sequence>
<accession>A0AAV4M6D8</accession>
<gene>
    <name evidence="1" type="ORF">CDAR_392961</name>
</gene>